<reference evidence="9 10" key="1">
    <citation type="submission" date="2014-09" db="EMBL/GenBank/DDBJ databases">
        <authorList>
            <person name="McGinnis J.M."/>
            <person name="Wolfgang W.J."/>
        </authorList>
    </citation>
    <scope>NUCLEOTIDE SEQUENCE [LARGE SCALE GENOMIC DNA]</scope>
    <source>
        <strain evidence="9 10">HAMBI 3106</strain>
    </source>
</reference>
<evidence type="ECO:0000259" key="8">
    <source>
        <dbReference type="Pfam" id="PF02308"/>
    </source>
</evidence>
<dbReference type="STRING" id="690417.IC63_05425"/>
<dbReference type="InterPro" id="IPR049177">
    <property type="entry name" value="MgtC_SapB_SrpB_YhiD_N"/>
</dbReference>
<feature type="transmembrane region" description="Helical" evidence="7">
    <location>
        <begin position="52"/>
        <end position="71"/>
    </location>
</feature>
<keyword evidence="4 7" id="KW-0812">Transmembrane</keyword>
<evidence type="ECO:0000256" key="7">
    <source>
        <dbReference type="RuleBase" id="RU365041"/>
    </source>
</evidence>
<evidence type="ECO:0000256" key="1">
    <source>
        <dbReference type="ARBA" id="ARBA00004651"/>
    </source>
</evidence>
<protein>
    <recommendedName>
        <fullName evidence="7">Protein MgtC</fullName>
    </recommendedName>
</protein>
<proteinExistence type="inferred from homology"/>
<dbReference type="Pfam" id="PF02308">
    <property type="entry name" value="MgtC"/>
    <property type="match status" value="1"/>
</dbReference>
<organism evidence="9 10">
    <name type="scientific">Paracoccus sphaerophysae</name>
    <dbReference type="NCBI Taxonomy" id="690417"/>
    <lineage>
        <taxon>Bacteria</taxon>
        <taxon>Pseudomonadati</taxon>
        <taxon>Pseudomonadota</taxon>
        <taxon>Alphaproteobacteria</taxon>
        <taxon>Rhodobacterales</taxon>
        <taxon>Paracoccaceae</taxon>
        <taxon>Paracoccus</taxon>
    </lineage>
</organism>
<comment type="subcellular location">
    <subcellularLocation>
        <location evidence="7">Cell inner membrane</location>
        <topology evidence="7">Multi-pass membrane protein</topology>
    </subcellularLocation>
    <subcellularLocation>
        <location evidence="1">Cell membrane</location>
        <topology evidence="1">Multi-pass membrane protein</topology>
    </subcellularLocation>
</comment>
<evidence type="ECO:0000256" key="2">
    <source>
        <dbReference type="ARBA" id="ARBA00009298"/>
    </source>
</evidence>
<dbReference type="AlphaFoldDB" id="A0A099FBY0"/>
<evidence type="ECO:0000313" key="10">
    <source>
        <dbReference type="Proteomes" id="UP000029917"/>
    </source>
</evidence>
<dbReference type="PANTHER" id="PTHR33778:SF1">
    <property type="entry name" value="MAGNESIUM TRANSPORTER YHID-RELATED"/>
    <property type="match status" value="1"/>
</dbReference>
<evidence type="ECO:0000256" key="5">
    <source>
        <dbReference type="ARBA" id="ARBA00022989"/>
    </source>
</evidence>
<keyword evidence="5 7" id="KW-1133">Transmembrane helix</keyword>
<dbReference type="EMBL" id="JRKS01000011">
    <property type="protein sequence ID" value="KGJ08275.1"/>
    <property type="molecule type" value="Genomic_DNA"/>
</dbReference>
<keyword evidence="6 7" id="KW-0472">Membrane</keyword>
<feature type="domain" description="MgtC/SapB/SrpB/YhiD N-terminal" evidence="8">
    <location>
        <begin position="25"/>
        <end position="153"/>
    </location>
</feature>
<dbReference type="PANTHER" id="PTHR33778">
    <property type="entry name" value="PROTEIN MGTC"/>
    <property type="match status" value="1"/>
</dbReference>
<evidence type="ECO:0000256" key="6">
    <source>
        <dbReference type="ARBA" id="ARBA00023136"/>
    </source>
</evidence>
<gene>
    <name evidence="9" type="ORF">IC63_05425</name>
</gene>
<comment type="caution">
    <text evidence="9">The sequence shown here is derived from an EMBL/GenBank/DDBJ whole genome shotgun (WGS) entry which is preliminary data.</text>
</comment>
<accession>A0A099FBY0</accession>
<comment type="similarity">
    <text evidence="2 7">Belongs to the MgtC/SapB family.</text>
</comment>
<evidence type="ECO:0000256" key="4">
    <source>
        <dbReference type="ARBA" id="ARBA00022692"/>
    </source>
</evidence>
<name>A0A099FBY0_9RHOB</name>
<dbReference type="PRINTS" id="PR01837">
    <property type="entry name" value="MGTCSAPBPROT"/>
</dbReference>
<evidence type="ECO:0000313" key="9">
    <source>
        <dbReference type="EMBL" id="KGJ08275.1"/>
    </source>
</evidence>
<dbReference type="Proteomes" id="UP000029917">
    <property type="component" value="Unassembled WGS sequence"/>
</dbReference>
<reference evidence="9 10" key="2">
    <citation type="submission" date="2014-10" db="EMBL/GenBank/DDBJ databases">
        <title>Paracoccus sanguinis sp. nov., isolated from clinical specimens of New York State patients.</title>
        <authorList>
            <person name="Mingle L.A."/>
            <person name="Cole J.A."/>
            <person name="Lapierre P."/>
            <person name="Musser K.A."/>
        </authorList>
    </citation>
    <scope>NUCLEOTIDE SEQUENCE [LARGE SCALE GENOMIC DNA]</scope>
    <source>
        <strain evidence="9 10">HAMBI 3106</strain>
    </source>
</reference>
<feature type="transmembrane region" description="Helical" evidence="7">
    <location>
        <begin position="83"/>
        <end position="105"/>
    </location>
</feature>
<sequence>MSFNFLHDFIDPMQSMSVATATLRLLSALILGGVIGWEREVNSRAAGLRTHMLISLASATFAIVAMELTSFEGDPDMAMRIDPLTLIEAVTSGVAFLAAGSIVINGANVRGVTTGASMWLCGAIGLCCGVGDVKLAGLLTLLAMLVLWLIQRLVTPVAIRVRGDDPEGRG</sequence>
<keyword evidence="7" id="KW-0997">Cell inner membrane</keyword>
<keyword evidence="10" id="KW-1185">Reference proteome</keyword>
<keyword evidence="3" id="KW-1003">Cell membrane</keyword>
<dbReference type="InterPro" id="IPR003416">
    <property type="entry name" value="MgtC/SapB/SrpB/YhiD_fam"/>
</dbReference>
<feature type="transmembrane region" description="Helical" evidence="7">
    <location>
        <begin position="117"/>
        <end position="150"/>
    </location>
</feature>
<evidence type="ECO:0000256" key="3">
    <source>
        <dbReference type="ARBA" id="ARBA00022475"/>
    </source>
</evidence>
<dbReference type="GO" id="GO:0005886">
    <property type="term" value="C:plasma membrane"/>
    <property type="evidence" value="ECO:0007669"/>
    <property type="project" value="UniProtKB-SubCell"/>
</dbReference>